<reference evidence="1" key="1">
    <citation type="submission" date="2022-03" db="EMBL/GenBank/DDBJ databases">
        <authorList>
            <person name="Brunel B."/>
        </authorList>
    </citation>
    <scope>NUCLEOTIDE SEQUENCE</scope>
    <source>
        <strain evidence="1">STM4922sample</strain>
    </source>
</reference>
<protein>
    <submittedName>
        <fullName evidence="1">Uncharacterized protein</fullName>
    </submittedName>
</protein>
<gene>
    <name evidence="1" type="ORF">MES4922_220021</name>
</gene>
<evidence type="ECO:0000313" key="1">
    <source>
        <dbReference type="EMBL" id="CAH2399712.1"/>
    </source>
</evidence>
<sequence>MKGLCSAAKYQSFAKILVASLSPLSLTHRLQSYCVMDHSPAPELSARRSRCRPVIIQNRR</sequence>
<proteinExistence type="predicted"/>
<dbReference type="Proteomes" id="UP001152604">
    <property type="component" value="Unassembled WGS sequence"/>
</dbReference>
<dbReference type="EMBL" id="CAKXZS010000015">
    <property type="protein sequence ID" value="CAH2399712.1"/>
    <property type="molecule type" value="Genomic_DNA"/>
</dbReference>
<keyword evidence="2" id="KW-1185">Reference proteome</keyword>
<organism evidence="1 2">
    <name type="scientific">Mesorhizobium ventifaucium</name>
    <dbReference type="NCBI Taxonomy" id="666020"/>
    <lineage>
        <taxon>Bacteria</taxon>
        <taxon>Pseudomonadati</taxon>
        <taxon>Pseudomonadota</taxon>
        <taxon>Alphaproteobacteria</taxon>
        <taxon>Hyphomicrobiales</taxon>
        <taxon>Phyllobacteriaceae</taxon>
        <taxon>Mesorhizobium</taxon>
    </lineage>
</organism>
<name>A0ABM9DSQ1_9HYPH</name>
<accession>A0ABM9DSQ1</accession>
<evidence type="ECO:0000313" key="2">
    <source>
        <dbReference type="Proteomes" id="UP001152604"/>
    </source>
</evidence>
<comment type="caution">
    <text evidence="1">The sequence shown here is derived from an EMBL/GenBank/DDBJ whole genome shotgun (WGS) entry which is preliminary data.</text>
</comment>